<accession>A0A1V9Z0P3</accession>
<dbReference type="InterPro" id="IPR006816">
    <property type="entry name" value="ELMO_dom"/>
</dbReference>
<dbReference type="PROSITE" id="PS50826">
    <property type="entry name" value="RUN"/>
    <property type="match status" value="1"/>
</dbReference>
<dbReference type="PANTHER" id="PTHR45808">
    <property type="entry name" value="RHO GTPASE-ACTIVATING PROTEIN 68F"/>
    <property type="match status" value="1"/>
</dbReference>
<dbReference type="InterPro" id="IPR037213">
    <property type="entry name" value="Run_dom_sf"/>
</dbReference>
<comment type="caution">
    <text evidence="3">The sequence shown here is derived from an EMBL/GenBank/DDBJ whole genome shotgun (WGS) entry which is preliminary data.</text>
</comment>
<dbReference type="Gene3D" id="1.20.58.900">
    <property type="match status" value="1"/>
</dbReference>
<dbReference type="Pfam" id="PF04727">
    <property type="entry name" value="ELMO_CED12"/>
    <property type="match status" value="1"/>
</dbReference>
<dbReference type="PROSITE" id="PS50238">
    <property type="entry name" value="RHOGAP"/>
    <property type="match status" value="1"/>
</dbReference>
<name>A0A1V9Z0P3_9STRA</name>
<dbReference type="InterPro" id="IPR008936">
    <property type="entry name" value="Rho_GTPase_activation_prot"/>
</dbReference>
<sequence>MERFPMLESLREAVHGLLSEEDANNNALSTASVAYVCSAIEACLQHGLKRISSKETVSLWGLIQWTNIAQQKRFHGWKEQQEKLHVQEQSQGWYNDMFKEELQNISSLGNDNQKGEAMEGFENPLTLGFNASIRTVNSLLHVKTPKGKVRAWIRHCCNTHILSSCLAGLMHPLNRAALESYFTPNALCCNEDAREIFVGLTSTLDRLQFGFVVDNPELDEPRLKPQKSKPDVAIVAKPVERPAEERAVLRVLDSKAQLLHELLKNTPQSILSPRALEEITNSSPNQRKFQLFGVPFASLLVNPMACDIALLDPTLGVPNFIEGCFRLIDTAATIATPGLFRSHVNKTRFIQLIHQVESIGTLSMWSSVHHGIILLIKFFRDLPEALFPQHLYTHLLEILCIDGRLNQIMVFRQLVQQLHWSVKPALVRLCTTLTRLVRLANDVDTELLSSVFASVLFPLKSPASEKDKRVEILQLLFENAEAILVDIIEDLNERQQSLQFKLQRLAQIATDRQVSINSVASLPQYKDPWQKFQLMFSIENAEIALRGGGLLVVKCLTQFVQEHQEIALQIIAQRSVQDSKQYPLPSVSVYIVRMLNEILGLEPPSPEVYVDIDTAAWLKRCDNAEETSVCIPLPTLAAKSIARHELWPFKFISAPHLTKSIGYLTKRMPFIDSLAWLYFYLIGIGLVQASASCMDFNTILTETRCQLQTLLNEHPASITELWQNWSEHISQQYLLPAKSAQALAHMRKYVVVWKGGVTIRGTPSTQGEVLGTRERGECIETVLKAGEWLKIRDVPGVQDSGWVLRRTATATLLELVS</sequence>
<dbReference type="STRING" id="74557.A0A1V9Z0P3"/>
<dbReference type="InterPro" id="IPR000198">
    <property type="entry name" value="RhoGAP_dom"/>
</dbReference>
<dbReference type="AlphaFoldDB" id="A0A1V9Z0P3"/>
<dbReference type="CDD" id="cd17671">
    <property type="entry name" value="RUN"/>
    <property type="match status" value="1"/>
</dbReference>
<keyword evidence="4" id="KW-1185">Reference proteome</keyword>
<dbReference type="PANTHER" id="PTHR45808:SF2">
    <property type="entry name" value="RHO GTPASE-ACTIVATING PROTEIN 68F"/>
    <property type="match status" value="1"/>
</dbReference>
<evidence type="ECO:0008006" key="5">
    <source>
        <dbReference type="Google" id="ProtNLM"/>
    </source>
</evidence>
<evidence type="ECO:0000259" key="2">
    <source>
        <dbReference type="PROSITE" id="PS50826"/>
    </source>
</evidence>
<dbReference type="SUPFAM" id="SSF140741">
    <property type="entry name" value="RUN domain-like"/>
    <property type="match status" value="1"/>
</dbReference>
<dbReference type="SUPFAM" id="SSF48350">
    <property type="entry name" value="GTPase activation domain, GAP"/>
    <property type="match status" value="1"/>
</dbReference>
<dbReference type="InterPro" id="IPR004012">
    <property type="entry name" value="Run_dom"/>
</dbReference>
<evidence type="ECO:0000313" key="3">
    <source>
        <dbReference type="EMBL" id="OQR91487.1"/>
    </source>
</evidence>
<protein>
    <recommendedName>
        <fullName evidence="5">SH3 domain-containing protein</fullName>
    </recommendedName>
</protein>
<dbReference type="EMBL" id="JNBS01002417">
    <property type="protein sequence ID" value="OQR91487.1"/>
    <property type="molecule type" value="Genomic_DNA"/>
</dbReference>
<dbReference type="Gene3D" id="1.10.555.10">
    <property type="entry name" value="Rho GTPase activation protein"/>
    <property type="match status" value="1"/>
</dbReference>
<reference evidence="3 4" key="1">
    <citation type="journal article" date="2014" name="Genome Biol. Evol.">
        <title>The secreted proteins of Achlya hypogyna and Thraustotheca clavata identify the ancestral oomycete secretome and reveal gene acquisitions by horizontal gene transfer.</title>
        <authorList>
            <person name="Misner I."/>
            <person name="Blouin N."/>
            <person name="Leonard G."/>
            <person name="Richards T.A."/>
            <person name="Lane C.E."/>
        </authorList>
    </citation>
    <scope>NUCLEOTIDE SEQUENCE [LARGE SCALE GENOMIC DNA]</scope>
    <source>
        <strain evidence="3 4">ATCC 34112</strain>
    </source>
</reference>
<dbReference type="GO" id="GO:0005737">
    <property type="term" value="C:cytoplasm"/>
    <property type="evidence" value="ECO:0007669"/>
    <property type="project" value="TreeGrafter"/>
</dbReference>
<feature type="domain" description="RUN" evidence="2">
    <location>
        <begin position="27"/>
        <end position="216"/>
    </location>
</feature>
<feature type="domain" description="Rho-GAP" evidence="1">
    <location>
        <begin position="309"/>
        <end position="484"/>
    </location>
</feature>
<organism evidence="3 4">
    <name type="scientific">Thraustotheca clavata</name>
    <dbReference type="NCBI Taxonomy" id="74557"/>
    <lineage>
        <taxon>Eukaryota</taxon>
        <taxon>Sar</taxon>
        <taxon>Stramenopiles</taxon>
        <taxon>Oomycota</taxon>
        <taxon>Saprolegniomycetes</taxon>
        <taxon>Saprolegniales</taxon>
        <taxon>Achlyaceae</taxon>
        <taxon>Thraustotheca</taxon>
    </lineage>
</organism>
<dbReference type="GO" id="GO:0005096">
    <property type="term" value="F:GTPase activator activity"/>
    <property type="evidence" value="ECO:0007669"/>
    <property type="project" value="TreeGrafter"/>
</dbReference>
<dbReference type="Pfam" id="PF02759">
    <property type="entry name" value="RUN"/>
    <property type="match status" value="1"/>
</dbReference>
<dbReference type="SMART" id="SM00324">
    <property type="entry name" value="RhoGAP"/>
    <property type="match status" value="1"/>
</dbReference>
<dbReference type="OrthoDB" id="62364at2759"/>
<gene>
    <name evidence="3" type="ORF">THRCLA_08977</name>
</gene>
<proteinExistence type="predicted"/>
<evidence type="ECO:0000313" key="4">
    <source>
        <dbReference type="Proteomes" id="UP000243217"/>
    </source>
</evidence>
<evidence type="ECO:0000259" key="1">
    <source>
        <dbReference type="PROSITE" id="PS50238"/>
    </source>
</evidence>
<dbReference type="Proteomes" id="UP000243217">
    <property type="component" value="Unassembled WGS sequence"/>
</dbReference>
<dbReference type="Pfam" id="PF00620">
    <property type="entry name" value="RhoGAP"/>
    <property type="match status" value="1"/>
</dbReference>
<dbReference type="GO" id="GO:0007264">
    <property type="term" value="P:small GTPase-mediated signal transduction"/>
    <property type="evidence" value="ECO:0007669"/>
    <property type="project" value="TreeGrafter"/>
</dbReference>